<dbReference type="PROSITE" id="PS50112">
    <property type="entry name" value="PAS"/>
    <property type="match status" value="1"/>
</dbReference>
<dbReference type="CDD" id="cd00130">
    <property type="entry name" value="PAS"/>
    <property type="match status" value="1"/>
</dbReference>
<dbReference type="Gene3D" id="3.30.565.10">
    <property type="entry name" value="Histidine kinase-like ATPase, C-terminal domain"/>
    <property type="match status" value="1"/>
</dbReference>
<feature type="domain" description="PAS" evidence="10">
    <location>
        <begin position="91"/>
        <end position="142"/>
    </location>
</feature>
<dbReference type="AlphaFoldDB" id="A4INA3"/>
<dbReference type="PANTHER" id="PTHR43065">
    <property type="entry name" value="SENSOR HISTIDINE KINASE"/>
    <property type="match status" value="1"/>
</dbReference>
<dbReference type="InterPro" id="IPR005467">
    <property type="entry name" value="His_kinase_dom"/>
</dbReference>
<dbReference type="Pfam" id="PF02518">
    <property type="entry name" value="HATPase_c"/>
    <property type="match status" value="1"/>
</dbReference>
<accession>A4INA3</accession>
<dbReference type="GO" id="GO:0005524">
    <property type="term" value="F:ATP binding"/>
    <property type="evidence" value="ECO:0007669"/>
    <property type="project" value="UniProtKB-KW"/>
</dbReference>
<dbReference type="NCBIfam" id="TIGR00229">
    <property type="entry name" value="sensory_box"/>
    <property type="match status" value="1"/>
</dbReference>
<keyword evidence="7" id="KW-0067">ATP-binding</keyword>
<dbReference type="InterPro" id="IPR003661">
    <property type="entry name" value="HisK_dim/P_dom"/>
</dbReference>
<dbReference type="Gene3D" id="1.10.287.130">
    <property type="match status" value="1"/>
</dbReference>
<name>A4INA3_GEOTN</name>
<feature type="domain" description="Histidine kinase" evidence="9">
    <location>
        <begin position="214"/>
        <end position="423"/>
    </location>
</feature>
<keyword evidence="3" id="KW-0597">Phosphoprotein</keyword>
<dbReference type="HOGENOM" id="CLU_000445_114_39_9"/>
<dbReference type="SUPFAM" id="SSF47384">
    <property type="entry name" value="Homodimeric domain of signal transducing histidine kinase"/>
    <property type="match status" value="1"/>
</dbReference>
<dbReference type="Gene3D" id="3.30.450.20">
    <property type="entry name" value="PAS domain"/>
    <property type="match status" value="1"/>
</dbReference>
<dbReference type="Pfam" id="PF00512">
    <property type="entry name" value="HisKA"/>
    <property type="match status" value="1"/>
</dbReference>
<keyword evidence="4" id="KW-0808">Transferase</keyword>
<dbReference type="SUPFAM" id="SSF55785">
    <property type="entry name" value="PYP-like sensor domain (PAS domain)"/>
    <property type="match status" value="1"/>
</dbReference>
<protein>
    <recommendedName>
        <fullName evidence="2">histidine kinase</fullName>
        <ecNumber evidence="2">2.7.13.3</ecNumber>
    </recommendedName>
</protein>
<evidence type="ECO:0000259" key="9">
    <source>
        <dbReference type="PROSITE" id="PS50109"/>
    </source>
</evidence>
<keyword evidence="5" id="KW-0547">Nucleotide-binding</keyword>
<evidence type="ECO:0000256" key="7">
    <source>
        <dbReference type="ARBA" id="ARBA00022840"/>
    </source>
</evidence>
<dbReference type="CDD" id="cd00075">
    <property type="entry name" value="HATPase"/>
    <property type="match status" value="1"/>
</dbReference>
<dbReference type="InterPro" id="IPR003594">
    <property type="entry name" value="HATPase_dom"/>
</dbReference>
<dbReference type="InterPro" id="IPR036097">
    <property type="entry name" value="HisK_dim/P_sf"/>
</dbReference>
<evidence type="ECO:0000313" key="11">
    <source>
        <dbReference type="EMBL" id="ABO66807.1"/>
    </source>
</evidence>
<proteinExistence type="predicted"/>
<dbReference type="GO" id="GO:0000155">
    <property type="term" value="F:phosphorelay sensor kinase activity"/>
    <property type="evidence" value="ECO:0007669"/>
    <property type="project" value="InterPro"/>
</dbReference>
<dbReference type="SMART" id="SM00387">
    <property type="entry name" value="HATPase_c"/>
    <property type="match status" value="1"/>
</dbReference>
<evidence type="ECO:0000256" key="3">
    <source>
        <dbReference type="ARBA" id="ARBA00022553"/>
    </source>
</evidence>
<dbReference type="PRINTS" id="PR00344">
    <property type="entry name" value="BCTRLSENSOR"/>
</dbReference>
<dbReference type="InterPro" id="IPR036890">
    <property type="entry name" value="HATPase_C_sf"/>
</dbReference>
<evidence type="ECO:0000256" key="5">
    <source>
        <dbReference type="ARBA" id="ARBA00022741"/>
    </source>
</evidence>
<keyword evidence="6 11" id="KW-0418">Kinase</keyword>
<dbReference type="eggNOG" id="COG3852">
    <property type="taxonomic scope" value="Bacteria"/>
</dbReference>
<evidence type="ECO:0000256" key="6">
    <source>
        <dbReference type="ARBA" id="ARBA00022777"/>
    </source>
</evidence>
<evidence type="ECO:0000256" key="8">
    <source>
        <dbReference type="ARBA" id="ARBA00023012"/>
    </source>
</evidence>
<dbReference type="InterPro" id="IPR035965">
    <property type="entry name" value="PAS-like_dom_sf"/>
</dbReference>
<dbReference type="CDD" id="cd00082">
    <property type="entry name" value="HisKA"/>
    <property type="match status" value="1"/>
</dbReference>
<comment type="catalytic activity">
    <reaction evidence="1">
        <text>ATP + protein L-histidine = ADP + protein N-phospho-L-histidine.</text>
        <dbReference type="EC" id="2.7.13.3"/>
    </reaction>
</comment>
<evidence type="ECO:0000256" key="4">
    <source>
        <dbReference type="ARBA" id="ARBA00022679"/>
    </source>
</evidence>
<dbReference type="SUPFAM" id="SSF55874">
    <property type="entry name" value="ATPase domain of HSP90 chaperone/DNA topoisomerase II/histidine kinase"/>
    <property type="match status" value="1"/>
</dbReference>
<evidence type="ECO:0000259" key="10">
    <source>
        <dbReference type="PROSITE" id="PS50112"/>
    </source>
</evidence>
<dbReference type="SMART" id="SM00388">
    <property type="entry name" value="HisKA"/>
    <property type="match status" value="1"/>
</dbReference>
<gene>
    <name evidence="11" type="ordered locus">GTNG_1437</name>
</gene>
<evidence type="ECO:0000256" key="1">
    <source>
        <dbReference type="ARBA" id="ARBA00000085"/>
    </source>
</evidence>
<dbReference type="EC" id="2.7.13.3" evidence="2"/>
<dbReference type="InterPro" id="IPR000014">
    <property type="entry name" value="PAS"/>
</dbReference>
<dbReference type="Proteomes" id="UP000001578">
    <property type="component" value="Chromosome"/>
</dbReference>
<evidence type="ECO:0000313" key="12">
    <source>
        <dbReference type="Proteomes" id="UP000001578"/>
    </source>
</evidence>
<dbReference type="InterPro" id="IPR004358">
    <property type="entry name" value="Sig_transdc_His_kin-like_C"/>
</dbReference>
<keyword evidence="8" id="KW-0902">Two-component regulatory system</keyword>
<evidence type="ECO:0000256" key="2">
    <source>
        <dbReference type="ARBA" id="ARBA00012438"/>
    </source>
</evidence>
<dbReference type="PANTHER" id="PTHR43065:SF34">
    <property type="entry name" value="SPORULATION KINASE A"/>
    <property type="match status" value="1"/>
</dbReference>
<dbReference type="EMBL" id="CP000557">
    <property type="protein sequence ID" value="ABO66807.1"/>
    <property type="molecule type" value="Genomic_DNA"/>
</dbReference>
<dbReference type="PROSITE" id="PS50109">
    <property type="entry name" value="HIS_KIN"/>
    <property type="match status" value="1"/>
</dbReference>
<sequence>MRCVVKEFGRMNDRLVQQQTEELERKLRAYERLIEKLPFPFMFTDYYSGTTIEKRRGDVQPRLSPARIAPGKETEWQWDIDLYRDVPFEKVEAFLTPLLDLVPHHIVFVDDHGIITLCNLQAAMDTGVDRDAIIGKHIRELLKLPDELIATLESLEKREPLYNREVLDRFYGIVNTRFIYNDDGSVKRVISIFQSLNMMKETEKLAAAGRIAAGIAHEIRNPLTTVRGYLQLLKNDLPDRITSLVERLLIPELDRANDIITDFLNIAKPRDVKMETFNLHRFLRDDVGVLLQSEALLHNVNVHFDLDEQLDDYEMNGDRSQLLQVFLNLFRNAIEAKVAKTMNVKVSSRKVNHIVQLRFCDDGPGIPSPVIDHIFEPFFSTKETGTGLGLSLSKKIVELHRGTIKVQSDACGTCFLMEFPLRSQPPYFSS</sequence>
<dbReference type="KEGG" id="gtn:GTNG_1437"/>
<reference evidence="11 12" key="1">
    <citation type="journal article" date="2007" name="Proc. Natl. Acad. Sci. U.S.A.">
        <title>Genome and proteome of long-chain alkane degrading Geobacillus thermodenitrificans NG80-2 isolated from a deep-subsurface oil reservoir.</title>
        <authorList>
            <person name="Feng L."/>
            <person name="Wang W."/>
            <person name="Cheng J."/>
            <person name="Ren Y."/>
            <person name="Zhao G."/>
            <person name="Gao C."/>
            <person name="Tang Y."/>
            <person name="Liu X."/>
            <person name="Han W."/>
            <person name="Peng X."/>
            <person name="Liu R."/>
            <person name="Wang L."/>
        </authorList>
    </citation>
    <scope>NUCLEOTIDE SEQUENCE [LARGE SCALE GENOMIC DNA]</scope>
    <source>
        <strain evidence="11 12">NG80-2</strain>
    </source>
</reference>
<organism evidence="11 12">
    <name type="scientific">Geobacillus thermodenitrificans (strain NG80-2)</name>
    <dbReference type="NCBI Taxonomy" id="420246"/>
    <lineage>
        <taxon>Bacteria</taxon>
        <taxon>Bacillati</taxon>
        <taxon>Bacillota</taxon>
        <taxon>Bacilli</taxon>
        <taxon>Bacillales</taxon>
        <taxon>Anoxybacillaceae</taxon>
        <taxon>Geobacillus</taxon>
    </lineage>
</organism>